<dbReference type="SUPFAM" id="SSF51445">
    <property type="entry name" value="(Trans)glycosidases"/>
    <property type="match status" value="1"/>
</dbReference>
<dbReference type="PANTHER" id="PTHR32438:SF5">
    <property type="entry name" value="4-ALPHA-GLUCANOTRANSFERASE DPE1, CHLOROPLASTIC_AMYLOPLASTIC"/>
    <property type="match status" value="1"/>
</dbReference>
<dbReference type="NCBIfam" id="TIGR00217">
    <property type="entry name" value="malQ"/>
    <property type="match status" value="1"/>
</dbReference>
<evidence type="ECO:0000313" key="12">
    <source>
        <dbReference type="Proteomes" id="UP000239471"/>
    </source>
</evidence>
<dbReference type="NCBIfam" id="NF011080">
    <property type="entry name" value="PRK14508.1-3"/>
    <property type="match status" value="1"/>
</dbReference>
<dbReference type="InterPro" id="IPR017853">
    <property type="entry name" value="GH"/>
</dbReference>
<dbReference type="EMBL" id="PVXQ01000019">
    <property type="protein sequence ID" value="PRR82169.1"/>
    <property type="molecule type" value="Genomic_DNA"/>
</dbReference>
<comment type="caution">
    <text evidence="11">The sequence shown here is derived from an EMBL/GenBank/DDBJ whole genome shotgun (WGS) entry which is preliminary data.</text>
</comment>
<keyword evidence="6 10" id="KW-0808">Transferase</keyword>
<dbReference type="PANTHER" id="PTHR32438">
    <property type="entry name" value="4-ALPHA-GLUCANOTRANSFERASE DPE1, CHLOROPLASTIC/AMYLOPLASTIC"/>
    <property type="match status" value="1"/>
</dbReference>
<comment type="catalytic activity">
    <reaction evidence="1 10">
        <text>Transfers a segment of a (1-&gt;4)-alpha-D-glucan to a new position in an acceptor, which may be glucose or a (1-&gt;4)-alpha-D-glucan.</text>
        <dbReference type="EC" id="2.4.1.25"/>
    </reaction>
</comment>
<evidence type="ECO:0000256" key="2">
    <source>
        <dbReference type="ARBA" id="ARBA00005684"/>
    </source>
</evidence>
<evidence type="ECO:0000256" key="7">
    <source>
        <dbReference type="ARBA" id="ARBA00023277"/>
    </source>
</evidence>
<evidence type="ECO:0000256" key="8">
    <source>
        <dbReference type="ARBA" id="ARBA00031423"/>
    </source>
</evidence>
<evidence type="ECO:0000256" key="3">
    <source>
        <dbReference type="ARBA" id="ARBA00012560"/>
    </source>
</evidence>
<keyword evidence="5 10" id="KW-0328">Glycosyltransferase</keyword>
<evidence type="ECO:0000256" key="4">
    <source>
        <dbReference type="ARBA" id="ARBA00020295"/>
    </source>
</evidence>
<dbReference type="EC" id="2.4.1.25" evidence="3 10"/>
<gene>
    <name evidence="11" type="primary">malQ_2</name>
    <name evidence="11" type="ORF">CLVI_19690</name>
</gene>
<organism evidence="11 12">
    <name type="scientific">Clostridium vincentii</name>
    <dbReference type="NCBI Taxonomy" id="52704"/>
    <lineage>
        <taxon>Bacteria</taxon>
        <taxon>Bacillati</taxon>
        <taxon>Bacillota</taxon>
        <taxon>Clostridia</taxon>
        <taxon>Eubacteriales</taxon>
        <taxon>Clostridiaceae</taxon>
        <taxon>Clostridium</taxon>
    </lineage>
</organism>
<dbReference type="AlphaFoldDB" id="A0A2T0BE75"/>
<evidence type="ECO:0000256" key="6">
    <source>
        <dbReference type="ARBA" id="ARBA00022679"/>
    </source>
</evidence>
<name>A0A2T0BE75_9CLOT</name>
<evidence type="ECO:0000256" key="1">
    <source>
        <dbReference type="ARBA" id="ARBA00000439"/>
    </source>
</evidence>
<evidence type="ECO:0000256" key="9">
    <source>
        <dbReference type="ARBA" id="ARBA00031501"/>
    </source>
</evidence>
<comment type="similarity">
    <text evidence="2 10">Belongs to the disproportionating enzyme family.</text>
</comment>
<dbReference type="OrthoDB" id="9811841at2"/>
<evidence type="ECO:0000256" key="10">
    <source>
        <dbReference type="RuleBase" id="RU361207"/>
    </source>
</evidence>
<evidence type="ECO:0000256" key="5">
    <source>
        <dbReference type="ARBA" id="ARBA00022676"/>
    </source>
</evidence>
<dbReference type="Proteomes" id="UP000239471">
    <property type="component" value="Unassembled WGS sequence"/>
</dbReference>
<reference evidence="11 12" key="1">
    <citation type="submission" date="2018-03" db="EMBL/GenBank/DDBJ databases">
        <title>Genome sequence of Clostridium vincentii DSM 10228.</title>
        <authorList>
            <person name="Poehlein A."/>
            <person name="Daniel R."/>
        </authorList>
    </citation>
    <scope>NUCLEOTIDE SEQUENCE [LARGE SCALE GENOMIC DNA]</scope>
    <source>
        <strain evidence="11 12">DSM 10228</strain>
    </source>
</reference>
<evidence type="ECO:0000313" key="11">
    <source>
        <dbReference type="EMBL" id="PRR82169.1"/>
    </source>
</evidence>
<protein>
    <recommendedName>
        <fullName evidence="4 10">4-alpha-glucanotransferase</fullName>
        <ecNumber evidence="3 10">2.4.1.25</ecNumber>
    </recommendedName>
    <alternativeName>
        <fullName evidence="8 10">Amylomaltase</fullName>
    </alternativeName>
    <alternativeName>
        <fullName evidence="9 10">Disproportionating enzyme</fullName>
    </alternativeName>
</protein>
<dbReference type="Pfam" id="PF02446">
    <property type="entry name" value="Glyco_hydro_77"/>
    <property type="match status" value="1"/>
</dbReference>
<dbReference type="GO" id="GO:0005975">
    <property type="term" value="P:carbohydrate metabolic process"/>
    <property type="evidence" value="ECO:0007669"/>
    <property type="project" value="InterPro"/>
</dbReference>
<dbReference type="RefSeq" id="WP_106059937.1">
    <property type="nucleotide sequence ID" value="NZ_PVXQ01000019.1"/>
</dbReference>
<keyword evidence="7 10" id="KW-0119">Carbohydrate metabolism</keyword>
<proteinExistence type="inferred from homology"/>
<dbReference type="InterPro" id="IPR003385">
    <property type="entry name" value="Glyco_hydro_77"/>
</dbReference>
<dbReference type="Gene3D" id="3.20.20.80">
    <property type="entry name" value="Glycosidases"/>
    <property type="match status" value="1"/>
</dbReference>
<dbReference type="GO" id="GO:0004134">
    <property type="term" value="F:4-alpha-glucanotransferase activity"/>
    <property type="evidence" value="ECO:0007669"/>
    <property type="project" value="UniProtKB-EC"/>
</dbReference>
<sequence>MRKSGIILPIFSLPSNYGIGTFGKEAYKFVDFLEKAKETFWQILPIGPTSYGDSPYQSFSTFAGNPYFIDLEVLSEGGLLEKSQIEKFNFGNDENNIDYGIMYESRYKVLKIAFKNKNESYEKKLKEFKDLNKYWIFDYALFMAIKDYNNGVSWNNWDKDIKFRKPEAMKKYSDLLKEEIEFHVFLQFLFYKQWIELKNYANKKGVKIIGDIPIYVAEDSSDIWANTRLFMLDDELFPKKVSGCPPDLFSATGQLWGNPIYNWKQLNKEGYNWWIKRVKASLELFDVIRIDHFRGFESYWTIPYGDKTAVNGQWEKGPGIEVFDAIKKELGEIDVIAEDLGYITKEVRELLNKCNYSGMKVMQFAFDPKGDSEYLPHNYDKNTVVYTGTHDNDTIKGWFSALSKEEKEFCKKYTGMKNKDDNWTFIKSAISSVADTAIIQMQDVLNSGEEARINLPSTIGTNWKWRMNKYDMSDELANKLKDINETYRRYTKRSGLNEKEQINKFDTK</sequence>
<keyword evidence="12" id="KW-1185">Reference proteome</keyword>
<accession>A0A2T0BE75</accession>